<feature type="transmembrane region" description="Helical" evidence="10">
    <location>
        <begin position="203"/>
        <end position="226"/>
    </location>
</feature>
<dbReference type="GO" id="GO:0016491">
    <property type="term" value="F:oxidoreductase activity"/>
    <property type="evidence" value="ECO:0007669"/>
    <property type="project" value="UniProtKB-KW"/>
</dbReference>
<comment type="similarity">
    <text evidence="2">Belongs to the VKOR family.</text>
</comment>
<evidence type="ECO:0000256" key="5">
    <source>
        <dbReference type="ARBA" id="ARBA00022989"/>
    </source>
</evidence>
<keyword evidence="13" id="KW-1185">Reference proteome</keyword>
<evidence type="ECO:0000256" key="8">
    <source>
        <dbReference type="ARBA" id="ARBA00023157"/>
    </source>
</evidence>
<comment type="subcellular location">
    <subcellularLocation>
        <location evidence="1">Membrane</location>
        <topology evidence="1">Multi-pass membrane protein</topology>
    </subcellularLocation>
</comment>
<accession>A0AAD4INR8</accession>
<dbReference type="SMART" id="SM00756">
    <property type="entry name" value="VKc"/>
    <property type="match status" value="1"/>
</dbReference>
<dbReference type="InterPro" id="IPR012932">
    <property type="entry name" value="VKOR"/>
</dbReference>
<protein>
    <submittedName>
        <fullName evidence="12">Dehydrogenase</fullName>
    </submittedName>
</protein>
<keyword evidence="3 10" id="KW-0812">Transmembrane</keyword>
<evidence type="ECO:0000313" key="12">
    <source>
        <dbReference type="EMBL" id="KAH6755931.1"/>
    </source>
</evidence>
<evidence type="ECO:0000256" key="7">
    <source>
        <dbReference type="ARBA" id="ARBA00023136"/>
    </source>
</evidence>
<reference evidence="12 13" key="1">
    <citation type="journal article" date="2021" name="Nat. Commun.">
        <title>Incipient diploidization of the medicinal plant Perilla within 10,000 years.</title>
        <authorList>
            <person name="Zhang Y."/>
            <person name="Shen Q."/>
            <person name="Leng L."/>
            <person name="Zhang D."/>
            <person name="Chen S."/>
            <person name="Shi Y."/>
            <person name="Ning Z."/>
            <person name="Chen S."/>
        </authorList>
    </citation>
    <scope>NUCLEOTIDE SEQUENCE [LARGE SCALE GENOMIC DNA]</scope>
    <source>
        <strain evidence="13">cv. PC099</strain>
    </source>
</reference>
<dbReference type="AlphaFoldDB" id="A0AAD4INR8"/>
<keyword evidence="8" id="KW-1015">Disulfide bond</keyword>
<evidence type="ECO:0000256" key="3">
    <source>
        <dbReference type="ARBA" id="ARBA00022692"/>
    </source>
</evidence>
<name>A0AAD4INR8_PERFH</name>
<comment type="caution">
    <text evidence="12">The sequence shown here is derived from an EMBL/GenBank/DDBJ whole genome shotgun (WGS) entry which is preliminary data.</text>
</comment>
<evidence type="ECO:0000256" key="9">
    <source>
        <dbReference type="ARBA" id="ARBA00023284"/>
    </source>
</evidence>
<sequence>MTMSMSTAFFTKSSPSFPRRRSPFLTSPPRPLFPASLFKNGVCKQRFVLLKLSCDLEGSKRTAKSDPETTSSSLASSSNVVDENDGVISAYRWCAALGGVGFLESAYLTYLKLTDSDAFCPIAEGSCNAVLNSDFASVFGVPLPLYGMVAYGLVAILGLRRQSVSHNTALDVHKTKDEMILVGMTTSMAVATAYFLYILSTEFGGESCLYCLASSALTFSLFFITIKNFGFDKIQEMLGSQLCIASLVIISLSFSYNVVQPVSLSLAVTELPYVEKEITKESSPLAISVARHLRSIGARLYGAFWCSHCVHQKEMFGREAAELLDYIECYPDGVKEGTKMADACFDVDLKYFPSWEINGQVLSGEKQLAELATLSGMKLEDSSQ</sequence>
<dbReference type="InterPro" id="IPR038354">
    <property type="entry name" value="VKOR_sf"/>
</dbReference>
<organism evidence="12 13">
    <name type="scientific">Perilla frutescens var. hirtella</name>
    <name type="common">Perilla citriodora</name>
    <name type="synonym">Perilla setoyensis</name>
    <dbReference type="NCBI Taxonomy" id="608512"/>
    <lineage>
        <taxon>Eukaryota</taxon>
        <taxon>Viridiplantae</taxon>
        <taxon>Streptophyta</taxon>
        <taxon>Embryophyta</taxon>
        <taxon>Tracheophyta</taxon>
        <taxon>Spermatophyta</taxon>
        <taxon>Magnoliopsida</taxon>
        <taxon>eudicotyledons</taxon>
        <taxon>Gunneridae</taxon>
        <taxon>Pentapetalae</taxon>
        <taxon>asterids</taxon>
        <taxon>lamiids</taxon>
        <taxon>Lamiales</taxon>
        <taxon>Lamiaceae</taxon>
        <taxon>Nepetoideae</taxon>
        <taxon>Elsholtzieae</taxon>
        <taxon>Perilla</taxon>
    </lineage>
</organism>
<dbReference type="Pfam" id="PF07884">
    <property type="entry name" value="VKOR"/>
    <property type="match status" value="1"/>
</dbReference>
<dbReference type="PANTHER" id="PTHR34573:SF1">
    <property type="entry name" value="VITAMIN K EPOXIDE REDUCTASE DOMAIN-CONTAINING PROTEIN"/>
    <property type="match status" value="1"/>
</dbReference>
<dbReference type="CDD" id="cd12916">
    <property type="entry name" value="VKOR_1"/>
    <property type="match status" value="1"/>
</dbReference>
<gene>
    <name evidence="12" type="ORF">C2S53_007057</name>
</gene>
<dbReference type="EMBL" id="SDAM02029574">
    <property type="protein sequence ID" value="KAH6755931.1"/>
    <property type="molecule type" value="Genomic_DNA"/>
</dbReference>
<feature type="domain" description="Vitamin K epoxide reductase" evidence="11">
    <location>
        <begin position="87"/>
        <end position="229"/>
    </location>
</feature>
<proteinExistence type="inferred from homology"/>
<evidence type="ECO:0000256" key="6">
    <source>
        <dbReference type="ARBA" id="ARBA00023002"/>
    </source>
</evidence>
<feature type="transmembrane region" description="Helical" evidence="10">
    <location>
        <begin position="238"/>
        <end position="256"/>
    </location>
</feature>
<evidence type="ECO:0000256" key="2">
    <source>
        <dbReference type="ARBA" id="ARBA00006214"/>
    </source>
</evidence>
<keyword evidence="4" id="KW-0874">Quinone</keyword>
<feature type="transmembrane region" description="Helical" evidence="10">
    <location>
        <begin position="179"/>
        <end position="197"/>
    </location>
</feature>
<keyword evidence="6" id="KW-0560">Oxidoreductase</keyword>
<evidence type="ECO:0000313" key="13">
    <source>
        <dbReference type="Proteomes" id="UP001190926"/>
    </source>
</evidence>
<keyword evidence="5 10" id="KW-1133">Transmembrane helix</keyword>
<dbReference type="Proteomes" id="UP001190926">
    <property type="component" value="Unassembled WGS sequence"/>
</dbReference>
<evidence type="ECO:0000259" key="11">
    <source>
        <dbReference type="SMART" id="SM00756"/>
    </source>
</evidence>
<dbReference type="InterPro" id="IPR044698">
    <property type="entry name" value="VKOR/LTO1"/>
</dbReference>
<dbReference type="Gene3D" id="1.20.1440.130">
    <property type="entry name" value="VKOR domain"/>
    <property type="match status" value="1"/>
</dbReference>
<keyword evidence="7 10" id="KW-0472">Membrane</keyword>
<dbReference type="Gene3D" id="3.40.30.10">
    <property type="entry name" value="Glutaredoxin"/>
    <property type="match status" value="1"/>
</dbReference>
<keyword evidence="9" id="KW-0676">Redox-active center</keyword>
<dbReference type="GO" id="GO:0048038">
    <property type="term" value="F:quinone binding"/>
    <property type="evidence" value="ECO:0007669"/>
    <property type="project" value="UniProtKB-KW"/>
</dbReference>
<evidence type="ECO:0000256" key="1">
    <source>
        <dbReference type="ARBA" id="ARBA00004141"/>
    </source>
</evidence>
<dbReference type="GO" id="GO:0016020">
    <property type="term" value="C:membrane"/>
    <property type="evidence" value="ECO:0007669"/>
    <property type="project" value="UniProtKB-SubCell"/>
</dbReference>
<dbReference type="PANTHER" id="PTHR34573">
    <property type="entry name" value="VKC DOMAIN-CONTAINING PROTEIN"/>
    <property type="match status" value="1"/>
</dbReference>
<feature type="transmembrane region" description="Helical" evidence="10">
    <location>
        <begin position="135"/>
        <end position="159"/>
    </location>
</feature>
<evidence type="ECO:0000256" key="10">
    <source>
        <dbReference type="SAM" id="Phobius"/>
    </source>
</evidence>
<evidence type="ECO:0000256" key="4">
    <source>
        <dbReference type="ARBA" id="ARBA00022719"/>
    </source>
</evidence>